<evidence type="ECO:0000256" key="1">
    <source>
        <dbReference type="SAM" id="Phobius"/>
    </source>
</evidence>
<organism evidence="2 3">
    <name type="scientific">Didymella glomerata</name>
    <dbReference type="NCBI Taxonomy" id="749621"/>
    <lineage>
        <taxon>Eukaryota</taxon>
        <taxon>Fungi</taxon>
        <taxon>Dikarya</taxon>
        <taxon>Ascomycota</taxon>
        <taxon>Pezizomycotina</taxon>
        <taxon>Dothideomycetes</taxon>
        <taxon>Pleosporomycetidae</taxon>
        <taxon>Pleosporales</taxon>
        <taxon>Pleosporineae</taxon>
        <taxon>Didymellaceae</taxon>
        <taxon>Didymella</taxon>
    </lineage>
</organism>
<reference evidence="2" key="1">
    <citation type="submission" date="2022-10" db="EMBL/GenBank/DDBJ databases">
        <title>Tapping the CABI collections for fungal endophytes: first genome assemblies for Collariella, Neodidymelliopsis, Ascochyta clinopodiicola, Didymella pomorum, Didymosphaeria variabile, Neocosmospora piperis and Neocucurbitaria cava.</title>
        <authorList>
            <person name="Hill R."/>
        </authorList>
    </citation>
    <scope>NUCLEOTIDE SEQUENCE</scope>
    <source>
        <strain evidence="2">IMI 360193</strain>
    </source>
</reference>
<dbReference type="EMBL" id="JAPEUV010000135">
    <property type="protein sequence ID" value="KAJ4331886.1"/>
    <property type="molecule type" value="Genomic_DNA"/>
</dbReference>
<accession>A0A9W8WSC5</accession>
<name>A0A9W8WSC5_9PLEO</name>
<sequence length="414" mass="44708">MAATVESPHVLWEEKIPIEPDLGDQRQSTYKALPSPPKTPKRVMMKYRFSGVFPLILSLAVFVLSLVMVLAGQNEGTFGGQYLVALNTTRLGQDIITFDKASATSAAPSASGSASTTANPLDLLNPLSTNSPLNPANPDNALSSLSDALGDFASNLTDAVNDGLGNAVNGVVAGVVNQTGVKDFYYVFVQKICSGSVVGGDGINAGIVRIDDCRSYEEAGDSMRALGRSVRSSIVIGETRVSIPLLAKLIASLDSIMHNVNALRKAVFAFLIITMVGSVLSAVSVLPAMYFPQSRLLIYFNMFWAALATGFALLAAALVSVLVVLASLLSGFSDTVGVQIDLGGIALLVVWLSFVFASLVTFYWTSVWFVETRKWSFIKRRRDEDEMGHWRGIGKEVWRDLKGRRRKARMRADI</sequence>
<dbReference type="AlphaFoldDB" id="A0A9W8WSC5"/>
<keyword evidence="1" id="KW-1133">Transmembrane helix</keyword>
<feature type="transmembrane region" description="Helical" evidence="1">
    <location>
        <begin position="267"/>
        <end position="291"/>
    </location>
</feature>
<dbReference type="OrthoDB" id="4159154at2759"/>
<dbReference type="GO" id="GO:0051285">
    <property type="term" value="C:cell cortex of cell tip"/>
    <property type="evidence" value="ECO:0007669"/>
    <property type="project" value="TreeGrafter"/>
</dbReference>
<keyword evidence="1" id="KW-0812">Transmembrane</keyword>
<dbReference type="GO" id="GO:0005886">
    <property type="term" value="C:plasma membrane"/>
    <property type="evidence" value="ECO:0007669"/>
    <property type="project" value="InterPro"/>
</dbReference>
<protein>
    <submittedName>
        <fullName evidence="2">Uncharacterized protein</fullName>
    </submittedName>
</protein>
<dbReference type="InterPro" id="IPR052413">
    <property type="entry name" value="SUR7_domain"/>
</dbReference>
<evidence type="ECO:0000313" key="3">
    <source>
        <dbReference type="Proteomes" id="UP001140562"/>
    </source>
</evidence>
<gene>
    <name evidence="2" type="ORF">N0V87_008823</name>
</gene>
<dbReference type="PANTHER" id="PTHR28019">
    <property type="entry name" value="CELL MEMBRANE PROTEIN YLR413W-RELATED"/>
    <property type="match status" value="1"/>
</dbReference>
<feature type="transmembrane region" description="Helical" evidence="1">
    <location>
        <begin position="345"/>
        <end position="370"/>
    </location>
</feature>
<keyword evidence="1" id="KW-0472">Membrane</keyword>
<dbReference type="Proteomes" id="UP001140562">
    <property type="component" value="Unassembled WGS sequence"/>
</dbReference>
<feature type="transmembrane region" description="Helical" evidence="1">
    <location>
        <begin position="51"/>
        <end position="71"/>
    </location>
</feature>
<dbReference type="PANTHER" id="PTHR28019:SF2">
    <property type="entry name" value="CELL MEMBRANE PROTEIN YLR413W-RELATED"/>
    <property type="match status" value="1"/>
</dbReference>
<evidence type="ECO:0000313" key="2">
    <source>
        <dbReference type="EMBL" id="KAJ4331886.1"/>
    </source>
</evidence>
<comment type="caution">
    <text evidence="2">The sequence shown here is derived from an EMBL/GenBank/DDBJ whole genome shotgun (WGS) entry which is preliminary data.</text>
</comment>
<keyword evidence="3" id="KW-1185">Reference proteome</keyword>
<feature type="transmembrane region" description="Helical" evidence="1">
    <location>
        <begin position="303"/>
        <end position="325"/>
    </location>
</feature>
<dbReference type="GO" id="GO:0031505">
    <property type="term" value="P:fungal-type cell wall organization"/>
    <property type="evidence" value="ECO:0007669"/>
    <property type="project" value="TreeGrafter"/>
</dbReference>
<dbReference type="Pfam" id="PF06687">
    <property type="entry name" value="SUR7"/>
    <property type="match status" value="1"/>
</dbReference>
<dbReference type="InterPro" id="IPR009571">
    <property type="entry name" value="SUR7/Rim9-like_fungi"/>
</dbReference>
<proteinExistence type="predicted"/>